<name>A0A9P6B2X9_9AGAM</name>
<dbReference type="SUPFAM" id="SSF52540">
    <property type="entry name" value="P-loop containing nucleoside triphosphate hydrolases"/>
    <property type="match status" value="1"/>
</dbReference>
<sequence length="398" mass="44555">MWKSICKRFKLPKKPKKQVADEQVAGEQVADEQVADEQVADEQVPDEQAPNEEIRDEEVPDEEVSDEEVSDEEVSDEEVSDEEVSDEEVSDEEVTDEEVTDEEVTDEVPLKDRVRTNRFRILILGPANAGKTTLLERLTDSPAGAAIVTRKGQRIQQAPKGDDQRGIHNIDDEITYASNPDFVFHDSGGFEAGGVKEVEAVWKFIRDRSSASPSQQLHAIWLCIPTDNDRPFAFLRSGFFTKPTASVPVIGIFTKLDGRETKVMSEVVGADPSQSDFLDCAPKVEQKVAEFVNRTRDTISGPPAPTCWFHQDMDKVSEQSVALCNQLLQATMHALPNETQRELLKLTVWKRNRRVHTIYVLERVLDSGAEGNIVTRIPGPGEDEETQLHADSGFRILM</sequence>
<feature type="compositionally biased region" description="Acidic residues" evidence="1">
    <location>
        <begin position="29"/>
        <end position="45"/>
    </location>
</feature>
<evidence type="ECO:0000313" key="3">
    <source>
        <dbReference type="Proteomes" id="UP000886523"/>
    </source>
</evidence>
<evidence type="ECO:0008006" key="4">
    <source>
        <dbReference type="Google" id="ProtNLM"/>
    </source>
</evidence>
<dbReference type="EMBL" id="MU128940">
    <property type="protein sequence ID" value="KAF9516402.1"/>
    <property type="molecule type" value="Genomic_DNA"/>
</dbReference>
<evidence type="ECO:0000313" key="2">
    <source>
        <dbReference type="EMBL" id="KAF9516402.1"/>
    </source>
</evidence>
<dbReference type="AlphaFoldDB" id="A0A9P6B2X9"/>
<proteinExistence type="predicted"/>
<evidence type="ECO:0000256" key="1">
    <source>
        <dbReference type="SAM" id="MobiDB-lite"/>
    </source>
</evidence>
<dbReference type="Gene3D" id="3.40.50.300">
    <property type="entry name" value="P-loop containing nucleotide triphosphate hydrolases"/>
    <property type="match status" value="1"/>
</dbReference>
<feature type="region of interest" description="Disordered" evidence="1">
    <location>
        <begin position="1"/>
        <end position="108"/>
    </location>
</feature>
<gene>
    <name evidence="2" type="ORF">BS47DRAFT_1341081</name>
</gene>
<dbReference type="PANTHER" id="PTHR17571">
    <property type="entry name" value="URINARY PROTEIN RUP /ACROSOMAL PROTEIN SP-10"/>
    <property type="match status" value="1"/>
</dbReference>
<organism evidence="2 3">
    <name type="scientific">Hydnum rufescens UP504</name>
    <dbReference type="NCBI Taxonomy" id="1448309"/>
    <lineage>
        <taxon>Eukaryota</taxon>
        <taxon>Fungi</taxon>
        <taxon>Dikarya</taxon>
        <taxon>Basidiomycota</taxon>
        <taxon>Agaricomycotina</taxon>
        <taxon>Agaricomycetes</taxon>
        <taxon>Cantharellales</taxon>
        <taxon>Hydnaceae</taxon>
        <taxon>Hydnum</taxon>
    </lineage>
</organism>
<dbReference type="InterPro" id="IPR027417">
    <property type="entry name" value="P-loop_NTPase"/>
</dbReference>
<dbReference type="PANTHER" id="PTHR17571:SF34">
    <property type="entry name" value="ACROSOMAL PROTEIN SP-10"/>
    <property type="match status" value="1"/>
</dbReference>
<dbReference type="InterPro" id="IPR052671">
    <property type="entry name" value="Acrosomal_SP-10-like"/>
</dbReference>
<dbReference type="CDD" id="cd00882">
    <property type="entry name" value="Ras_like_GTPase"/>
    <property type="match status" value="1"/>
</dbReference>
<dbReference type="Proteomes" id="UP000886523">
    <property type="component" value="Unassembled WGS sequence"/>
</dbReference>
<comment type="caution">
    <text evidence="2">The sequence shown here is derived from an EMBL/GenBank/DDBJ whole genome shotgun (WGS) entry which is preliminary data.</text>
</comment>
<feature type="compositionally biased region" description="Acidic residues" evidence="1">
    <location>
        <begin position="54"/>
        <end position="106"/>
    </location>
</feature>
<reference evidence="2" key="1">
    <citation type="journal article" date="2020" name="Nat. Commun.">
        <title>Large-scale genome sequencing of mycorrhizal fungi provides insights into the early evolution of symbiotic traits.</title>
        <authorList>
            <person name="Miyauchi S."/>
            <person name="Kiss E."/>
            <person name="Kuo A."/>
            <person name="Drula E."/>
            <person name="Kohler A."/>
            <person name="Sanchez-Garcia M."/>
            <person name="Morin E."/>
            <person name="Andreopoulos B."/>
            <person name="Barry K.W."/>
            <person name="Bonito G."/>
            <person name="Buee M."/>
            <person name="Carver A."/>
            <person name="Chen C."/>
            <person name="Cichocki N."/>
            <person name="Clum A."/>
            <person name="Culley D."/>
            <person name="Crous P.W."/>
            <person name="Fauchery L."/>
            <person name="Girlanda M."/>
            <person name="Hayes R.D."/>
            <person name="Keri Z."/>
            <person name="LaButti K."/>
            <person name="Lipzen A."/>
            <person name="Lombard V."/>
            <person name="Magnuson J."/>
            <person name="Maillard F."/>
            <person name="Murat C."/>
            <person name="Nolan M."/>
            <person name="Ohm R.A."/>
            <person name="Pangilinan J."/>
            <person name="Pereira M.F."/>
            <person name="Perotto S."/>
            <person name="Peter M."/>
            <person name="Pfister S."/>
            <person name="Riley R."/>
            <person name="Sitrit Y."/>
            <person name="Stielow J.B."/>
            <person name="Szollosi G."/>
            <person name="Zifcakova L."/>
            <person name="Stursova M."/>
            <person name="Spatafora J.W."/>
            <person name="Tedersoo L."/>
            <person name="Vaario L.M."/>
            <person name="Yamada A."/>
            <person name="Yan M."/>
            <person name="Wang P."/>
            <person name="Xu J."/>
            <person name="Bruns T."/>
            <person name="Baldrian P."/>
            <person name="Vilgalys R."/>
            <person name="Dunand C."/>
            <person name="Henrissat B."/>
            <person name="Grigoriev I.V."/>
            <person name="Hibbett D."/>
            <person name="Nagy L.G."/>
            <person name="Martin F.M."/>
        </authorList>
    </citation>
    <scope>NUCLEOTIDE SEQUENCE</scope>
    <source>
        <strain evidence="2">UP504</strain>
    </source>
</reference>
<feature type="compositionally biased region" description="Basic residues" evidence="1">
    <location>
        <begin position="1"/>
        <end position="17"/>
    </location>
</feature>
<keyword evidence="3" id="KW-1185">Reference proteome</keyword>
<feature type="non-terminal residue" evidence="2">
    <location>
        <position position="398"/>
    </location>
</feature>
<dbReference type="OrthoDB" id="59699at2759"/>
<accession>A0A9P6B2X9</accession>
<protein>
    <recommendedName>
        <fullName evidence="4">G domain-containing protein</fullName>
    </recommendedName>
</protein>